<keyword evidence="4" id="KW-0808">Transferase</keyword>
<evidence type="ECO:0000256" key="6">
    <source>
        <dbReference type="ARBA" id="ARBA00022777"/>
    </source>
</evidence>
<dbReference type="Proteomes" id="UP000315648">
    <property type="component" value="Unassembled WGS sequence"/>
</dbReference>
<protein>
    <recommendedName>
        <fullName evidence="2">histidine kinase</fullName>
        <ecNumber evidence="2">2.7.13.3</ecNumber>
    </recommendedName>
</protein>
<evidence type="ECO:0000256" key="11">
    <source>
        <dbReference type="SAM" id="Phobius"/>
    </source>
</evidence>
<evidence type="ECO:0000256" key="2">
    <source>
        <dbReference type="ARBA" id="ARBA00012438"/>
    </source>
</evidence>
<feature type="domain" description="PAC" evidence="15">
    <location>
        <begin position="334"/>
        <end position="386"/>
    </location>
</feature>
<dbReference type="InterPro" id="IPR001610">
    <property type="entry name" value="PAC"/>
</dbReference>
<feature type="domain" description="Response regulatory" evidence="13">
    <location>
        <begin position="785"/>
        <end position="902"/>
    </location>
</feature>
<gene>
    <name evidence="16" type="ORF">FPL22_07495</name>
</gene>
<dbReference type="InterPro" id="IPR005467">
    <property type="entry name" value="His_kinase_dom"/>
</dbReference>
<dbReference type="Pfam" id="PF02518">
    <property type="entry name" value="HATPase_c"/>
    <property type="match status" value="1"/>
</dbReference>
<keyword evidence="11" id="KW-0812">Transmembrane</keyword>
<keyword evidence="10" id="KW-0175">Coiled coil</keyword>
<dbReference type="Pfam" id="PF00072">
    <property type="entry name" value="Response_reg"/>
    <property type="match status" value="1"/>
</dbReference>
<dbReference type="InterPro" id="IPR013656">
    <property type="entry name" value="PAS_4"/>
</dbReference>
<evidence type="ECO:0000256" key="8">
    <source>
        <dbReference type="ARBA" id="ARBA00023012"/>
    </source>
</evidence>
<dbReference type="InterPro" id="IPR036890">
    <property type="entry name" value="HATPase_C_sf"/>
</dbReference>
<keyword evidence="11" id="KW-0472">Membrane</keyword>
<dbReference type="PROSITE" id="PS50109">
    <property type="entry name" value="HIS_KIN"/>
    <property type="match status" value="1"/>
</dbReference>
<keyword evidence="11" id="KW-1133">Transmembrane helix</keyword>
<dbReference type="SMART" id="SM00448">
    <property type="entry name" value="REC"/>
    <property type="match status" value="1"/>
</dbReference>
<dbReference type="CDD" id="cd00082">
    <property type="entry name" value="HisKA"/>
    <property type="match status" value="1"/>
</dbReference>
<keyword evidence="3 9" id="KW-0597">Phosphoprotein</keyword>
<keyword evidence="6" id="KW-0418">Kinase</keyword>
<evidence type="ECO:0000259" key="15">
    <source>
        <dbReference type="PROSITE" id="PS50113"/>
    </source>
</evidence>
<feature type="domain" description="Histidine kinase" evidence="12">
    <location>
        <begin position="526"/>
        <end position="759"/>
    </location>
</feature>
<evidence type="ECO:0000256" key="10">
    <source>
        <dbReference type="SAM" id="Coils"/>
    </source>
</evidence>
<dbReference type="Gene3D" id="3.40.50.2300">
    <property type="match status" value="1"/>
</dbReference>
<dbReference type="SUPFAM" id="SSF55785">
    <property type="entry name" value="PYP-like sensor domain (PAS domain)"/>
    <property type="match status" value="2"/>
</dbReference>
<dbReference type="SUPFAM" id="SSF52172">
    <property type="entry name" value="CheY-like"/>
    <property type="match status" value="1"/>
</dbReference>
<dbReference type="EC" id="2.7.13.3" evidence="2"/>
<name>A0A556QR63_9BACT</name>
<dbReference type="AlphaFoldDB" id="A0A556QR63"/>
<comment type="caution">
    <text evidence="16">The sequence shown here is derived from an EMBL/GenBank/DDBJ whole genome shotgun (WGS) entry which is preliminary data.</text>
</comment>
<dbReference type="SMART" id="SM00387">
    <property type="entry name" value="HATPase_c"/>
    <property type="match status" value="1"/>
</dbReference>
<evidence type="ECO:0000256" key="9">
    <source>
        <dbReference type="PROSITE-ProRule" id="PRU00169"/>
    </source>
</evidence>
<dbReference type="PRINTS" id="PR00344">
    <property type="entry name" value="BCTRLSENSOR"/>
</dbReference>
<dbReference type="InterPro" id="IPR011006">
    <property type="entry name" value="CheY-like_superfamily"/>
</dbReference>
<feature type="coiled-coil region" evidence="10">
    <location>
        <begin position="555"/>
        <end position="582"/>
    </location>
</feature>
<evidence type="ECO:0000256" key="7">
    <source>
        <dbReference type="ARBA" id="ARBA00022840"/>
    </source>
</evidence>
<keyword evidence="8" id="KW-0902">Two-component regulatory system</keyword>
<dbReference type="Gene3D" id="1.10.287.130">
    <property type="match status" value="1"/>
</dbReference>
<dbReference type="OrthoDB" id="183171at2"/>
<dbReference type="InterPro" id="IPR035965">
    <property type="entry name" value="PAS-like_dom_sf"/>
</dbReference>
<feature type="domain" description="PAC" evidence="15">
    <location>
        <begin position="457"/>
        <end position="513"/>
    </location>
</feature>
<sequence length="914" mass="101312">MPGWIAENRDYLFFVLACLTLFGLLETWLRRRTPHGCLPWMAWPALGVLLCSGWFLVENGGQSESRRIQDFMQGVAPTYAQEMTRMGHAGLTLDTPPDDTNYQRMIAATKRWKAVNPVISDVYTFRKIDGVVRLFVSSETDYDRDGKFEGPREQRVPLGKEYPQADENMLRALAGERTFSDEPVHDEWGVWVSAQVPLFDEQGKIEGALGVDYPAEKWIAAISVGRQRMIWLMAVPVLILGFATATTGALRTEVDARRSIEKQLRESEARLRTAIDGIPFDVWVMDLTNRYVLTNASSRENWGECVGKGLADLGLTPEALKMWEEKNLRAFAGEVVRSEVFQMVDGESRLLHSIIAPVRVADKVLGIIGLNVDFTERFKAEEALRKSERRFALHVMQTPLAVIEWDTEFRVTAWNPSAERIFGFTAAEMLGKVATPFIVVESAREQVAEVWQSVINRRGGWRNTNENCTKDGRVILCDWYNTPLVDDDGRVIGVASHCEDITQREILEKQLRQTQKIESLGQLAAGVAHEFNNLLTPMLLRLEMLRADREGDPDLLAALRSIEDAIEQAAQLNQRILAVGRRSSGKRELMALNPVVDDTIGLLRHTVDRRIALDMKLAAGLGPLLLDRSQVAQIVVNLTLNARDTLLEKYPTFAGTDWIPRIEVSTTMVQAAAPVEGASYAPFMRACQRLTVSDNGAGMTTEVRSHVFEPFYTTKSPGQGTGLGLAVVWNVVKNLNGWIEIESQPGEGTSFHVYFPVPDAPPPVFLSGPPSPVAAVSSSVGNGLNILLVDDNIFVAETINRLLTREGHNVTYAQNGEEAWELCSDGKDGAFDLIMTDQNMPVMTGVELVRTLRKAGSTVRVVVVSGHLSAELTKELNSLGVNGLLAKPFTQKELMAMVAASVSASREQPRPSAG</sequence>
<dbReference type="InterPro" id="IPR004358">
    <property type="entry name" value="Sig_transdc_His_kin-like_C"/>
</dbReference>
<organism evidence="16 17">
    <name type="scientific">Rariglobus hedericola</name>
    <dbReference type="NCBI Taxonomy" id="2597822"/>
    <lineage>
        <taxon>Bacteria</taxon>
        <taxon>Pseudomonadati</taxon>
        <taxon>Verrucomicrobiota</taxon>
        <taxon>Opitutia</taxon>
        <taxon>Opitutales</taxon>
        <taxon>Opitutaceae</taxon>
        <taxon>Rariglobus</taxon>
    </lineage>
</organism>
<dbReference type="PROSITE" id="PS50110">
    <property type="entry name" value="RESPONSE_REGULATORY"/>
    <property type="match status" value="1"/>
</dbReference>
<dbReference type="InterPro" id="IPR003594">
    <property type="entry name" value="HATPase_dom"/>
</dbReference>
<proteinExistence type="predicted"/>
<feature type="transmembrane region" description="Helical" evidence="11">
    <location>
        <begin position="41"/>
        <end position="57"/>
    </location>
</feature>
<evidence type="ECO:0000313" key="17">
    <source>
        <dbReference type="Proteomes" id="UP000315648"/>
    </source>
</evidence>
<dbReference type="SUPFAM" id="SSF55874">
    <property type="entry name" value="ATPase domain of HSP90 chaperone/DNA topoisomerase II/histidine kinase"/>
    <property type="match status" value="1"/>
</dbReference>
<keyword evidence="7" id="KW-0067">ATP-binding</keyword>
<keyword evidence="5" id="KW-0547">Nucleotide-binding</keyword>
<dbReference type="GO" id="GO:0005524">
    <property type="term" value="F:ATP binding"/>
    <property type="evidence" value="ECO:0007669"/>
    <property type="project" value="UniProtKB-KW"/>
</dbReference>
<evidence type="ECO:0000313" key="16">
    <source>
        <dbReference type="EMBL" id="TSJ79128.1"/>
    </source>
</evidence>
<keyword evidence="17" id="KW-1185">Reference proteome</keyword>
<dbReference type="EMBL" id="VMBG01000001">
    <property type="protein sequence ID" value="TSJ79128.1"/>
    <property type="molecule type" value="Genomic_DNA"/>
</dbReference>
<reference evidence="16 17" key="1">
    <citation type="submission" date="2019-07" db="EMBL/GenBank/DDBJ databases">
        <title>Description of 53C-WASEF.</title>
        <authorList>
            <person name="Pitt A."/>
            <person name="Hahn M.W."/>
        </authorList>
    </citation>
    <scope>NUCLEOTIDE SEQUENCE [LARGE SCALE GENOMIC DNA]</scope>
    <source>
        <strain evidence="16 17">53C-WASEF</strain>
    </source>
</reference>
<evidence type="ECO:0000256" key="5">
    <source>
        <dbReference type="ARBA" id="ARBA00022741"/>
    </source>
</evidence>
<dbReference type="InterPro" id="IPR000014">
    <property type="entry name" value="PAS"/>
</dbReference>
<feature type="transmembrane region" description="Helical" evidence="11">
    <location>
        <begin position="230"/>
        <end position="250"/>
    </location>
</feature>
<dbReference type="PANTHER" id="PTHR43065:SF46">
    <property type="entry name" value="C4-DICARBOXYLATE TRANSPORT SENSOR PROTEIN DCTB"/>
    <property type="match status" value="1"/>
</dbReference>
<dbReference type="CDD" id="cd00130">
    <property type="entry name" value="PAS"/>
    <property type="match status" value="1"/>
</dbReference>
<dbReference type="SUPFAM" id="SSF47384">
    <property type="entry name" value="Homodimeric domain of signal transducing histidine kinase"/>
    <property type="match status" value="1"/>
</dbReference>
<feature type="domain" description="PAS" evidence="14">
    <location>
        <begin position="387"/>
        <end position="458"/>
    </location>
</feature>
<dbReference type="InterPro" id="IPR000700">
    <property type="entry name" value="PAS-assoc_C"/>
</dbReference>
<dbReference type="CDD" id="cd17546">
    <property type="entry name" value="REC_hyHK_CKI1_RcsC-like"/>
    <property type="match status" value="1"/>
</dbReference>
<dbReference type="PROSITE" id="PS50112">
    <property type="entry name" value="PAS"/>
    <property type="match status" value="1"/>
</dbReference>
<dbReference type="SMART" id="SM00091">
    <property type="entry name" value="PAS"/>
    <property type="match status" value="2"/>
</dbReference>
<dbReference type="NCBIfam" id="TIGR00229">
    <property type="entry name" value="sensory_box"/>
    <property type="match status" value="2"/>
</dbReference>
<evidence type="ECO:0000259" key="14">
    <source>
        <dbReference type="PROSITE" id="PS50112"/>
    </source>
</evidence>
<dbReference type="PANTHER" id="PTHR43065">
    <property type="entry name" value="SENSOR HISTIDINE KINASE"/>
    <property type="match status" value="1"/>
</dbReference>
<dbReference type="Pfam" id="PF00512">
    <property type="entry name" value="HisKA"/>
    <property type="match status" value="1"/>
</dbReference>
<comment type="catalytic activity">
    <reaction evidence="1">
        <text>ATP + protein L-histidine = ADP + protein N-phospho-L-histidine.</text>
        <dbReference type="EC" id="2.7.13.3"/>
    </reaction>
</comment>
<accession>A0A556QR63</accession>
<dbReference type="InterPro" id="IPR003661">
    <property type="entry name" value="HisK_dim/P_dom"/>
</dbReference>
<evidence type="ECO:0000259" key="13">
    <source>
        <dbReference type="PROSITE" id="PS50110"/>
    </source>
</evidence>
<evidence type="ECO:0000259" key="12">
    <source>
        <dbReference type="PROSITE" id="PS50109"/>
    </source>
</evidence>
<dbReference type="RefSeq" id="WP_144229471.1">
    <property type="nucleotide sequence ID" value="NZ_CBCRVV010000005.1"/>
</dbReference>
<dbReference type="InterPro" id="IPR036097">
    <property type="entry name" value="HisK_dim/P_sf"/>
</dbReference>
<dbReference type="Gene3D" id="3.30.450.20">
    <property type="entry name" value="PAS domain"/>
    <property type="match status" value="2"/>
</dbReference>
<feature type="modified residue" description="4-aspartylphosphate" evidence="9">
    <location>
        <position position="837"/>
    </location>
</feature>
<evidence type="ECO:0000256" key="3">
    <source>
        <dbReference type="ARBA" id="ARBA00022553"/>
    </source>
</evidence>
<dbReference type="SMART" id="SM00388">
    <property type="entry name" value="HisKA"/>
    <property type="match status" value="1"/>
</dbReference>
<dbReference type="PROSITE" id="PS50113">
    <property type="entry name" value="PAC"/>
    <property type="match status" value="2"/>
</dbReference>
<dbReference type="SMART" id="SM00086">
    <property type="entry name" value="PAC"/>
    <property type="match status" value="2"/>
</dbReference>
<evidence type="ECO:0000256" key="4">
    <source>
        <dbReference type="ARBA" id="ARBA00022679"/>
    </source>
</evidence>
<dbReference type="Pfam" id="PF08448">
    <property type="entry name" value="PAS_4"/>
    <property type="match status" value="1"/>
</dbReference>
<dbReference type="GO" id="GO:0000155">
    <property type="term" value="F:phosphorelay sensor kinase activity"/>
    <property type="evidence" value="ECO:0007669"/>
    <property type="project" value="InterPro"/>
</dbReference>
<dbReference type="Gene3D" id="3.30.565.10">
    <property type="entry name" value="Histidine kinase-like ATPase, C-terminal domain"/>
    <property type="match status" value="1"/>
</dbReference>
<dbReference type="InterPro" id="IPR001789">
    <property type="entry name" value="Sig_transdc_resp-reg_receiver"/>
</dbReference>
<evidence type="ECO:0000256" key="1">
    <source>
        <dbReference type="ARBA" id="ARBA00000085"/>
    </source>
</evidence>
<feature type="transmembrane region" description="Helical" evidence="11">
    <location>
        <begin position="12"/>
        <end position="29"/>
    </location>
</feature>